<dbReference type="Proteomes" id="UP001596022">
    <property type="component" value="Unassembled WGS sequence"/>
</dbReference>
<reference evidence="5" key="1">
    <citation type="journal article" date="2019" name="Int. J. Syst. Evol. Microbiol.">
        <title>The Global Catalogue of Microorganisms (GCM) 10K type strain sequencing project: providing services to taxonomists for standard genome sequencing and annotation.</title>
        <authorList>
            <consortium name="The Broad Institute Genomics Platform"/>
            <consortium name="The Broad Institute Genome Sequencing Center for Infectious Disease"/>
            <person name="Wu L."/>
            <person name="Ma J."/>
        </authorList>
    </citation>
    <scope>NUCLEOTIDE SEQUENCE [LARGE SCALE GENOMIC DNA]</scope>
    <source>
        <strain evidence="5">CGMCC 1.16306</strain>
    </source>
</reference>
<dbReference type="PIRSF" id="PIRSF005690">
    <property type="entry name" value="GerBA"/>
    <property type="match status" value="1"/>
</dbReference>
<evidence type="ECO:0000256" key="1">
    <source>
        <dbReference type="ARBA" id="ARBA00005278"/>
    </source>
</evidence>
<sequence length="505" mass="55879">MPHQAVGSGPMAIHASLGQNITFLKEIFASCDDILFTPIVIGNRAGCLVFLSDMVDGRAVFDIKQSLSDCSNNLDHMSIFQDHFPFIPTDKANDLQTVVSKILSGNLILFIDQIDEAMVFHIEKSRGRRVTEASIEPVVRGPKEGFVEGLQTNLQLIRKRIKTPELKVERMTIGEKTKTEINVLYLKGTASDAIVEEVRQRLSRIEIDGILDSHYLESMIKDSPWSPFPTLLSTERPDSVSGHLLDGKVAILTDGSPSALIAPVTFVEFLHSAEDYYESSLMATITRWVRFLGLFVALILPAYYVGLTTFHQDLLQTPLLIRLAANREGLPYSVLLEGIFMFLTFEFIREAGIRMPKVIGGPVVTIIVLAIMTLIAVNAGLIGPLMSVVVAVSAMVTYILPNYAFHQIIRLCTIPLMILAGMFGFMGILVGLMFGLTHLLNLRSFGVPYFSPVSPARKEGWKDVFIRAPWWAIHTRVPGLDVQNFVRAGAGNRPKPPRSGGTNDK</sequence>
<keyword evidence="2 3" id="KW-0472">Membrane</keyword>
<dbReference type="InterPro" id="IPR050768">
    <property type="entry name" value="UPF0353/GerABKA_families"/>
</dbReference>
<proteinExistence type="inferred from homology"/>
<comment type="caution">
    <text evidence="4">The sequence shown here is derived from an EMBL/GenBank/DDBJ whole genome shotgun (WGS) entry which is preliminary data.</text>
</comment>
<evidence type="ECO:0000256" key="3">
    <source>
        <dbReference type="SAM" id="Phobius"/>
    </source>
</evidence>
<gene>
    <name evidence="4" type="ORF">ACFO4N_00020</name>
</gene>
<organism evidence="4 5">
    <name type="scientific">Camelliibacillus cellulosilyticus</name>
    <dbReference type="NCBI Taxonomy" id="2174486"/>
    <lineage>
        <taxon>Bacteria</taxon>
        <taxon>Bacillati</taxon>
        <taxon>Bacillota</taxon>
        <taxon>Bacilli</taxon>
        <taxon>Bacillales</taxon>
        <taxon>Sporolactobacillaceae</taxon>
        <taxon>Camelliibacillus</taxon>
    </lineage>
</organism>
<accession>A0ABV9GIN8</accession>
<feature type="transmembrane region" description="Helical" evidence="3">
    <location>
        <begin position="385"/>
        <end position="404"/>
    </location>
</feature>
<dbReference type="Pfam" id="PF03323">
    <property type="entry name" value="GerA"/>
    <property type="match status" value="1"/>
</dbReference>
<protein>
    <submittedName>
        <fullName evidence="4">Spore germination protein</fullName>
    </submittedName>
</protein>
<name>A0ABV9GIN8_9BACL</name>
<feature type="transmembrane region" description="Helical" evidence="3">
    <location>
        <begin position="416"/>
        <end position="440"/>
    </location>
</feature>
<evidence type="ECO:0000313" key="4">
    <source>
        <dbReference type="EMBL" id="MFC4617106.1"/>
    </source>
</evidence>
<dbReference type="InterPro" id="IPR004995">
    <property type="entry name" value="Spore_Ger"/>
</dbReference>
<keyword evidence="3" id="KW-0812">Transmembrane</keyword>
<feature type="transmembrane region" description="Helical" evidence="3">
    <location>
        <begin position="288"/>
        <end position="310"/>
    </location>
</feature>
<feature type="transmembrane region" description="Helical" evidence="3">
    <location>
        <begin position="330"/>
        <end position="348"/>
    </location>
</feature>
<dbReference type="RefSeq" id="WP_376844167.1">
    <property type="nucleotide sequence ID" value="NZ_JBHSFW010000001.1"/>
</dbReference>
<evidence type="ECO:0000313" key="5">
    <source>
        <dbReference type="Proteomes" id="UP001596022"/>
    </source>
</evidence>
<dbReference type="PANTHER" id="PTHR22550">
    <property type="entry name" value="SPORE GERMINATION PROTEIN"/>
    <property type="match status" value="1"/>
</dbReference>
<comment type="similarity">
    <text evidence="1">Belongs to the GerABKA family.</text>
</comment>
<evidence type="ECO:0000256" key="2">
    <source>
        <dbReference type="ARBA" id="ARBA00023136"/>
    </source>
</evidence>
<keyword evidence="5" id="KW-1185">Reference proteome</keyword>
<dbReference type="EMBL" id="JBHSFW010000001">
    <property type="protein sequence ID" value="MFC4617106.1"/>
    <property type="molecule type" value="Genomic_DNA"/>
</dbReference>
<keyword evidence="3" id="KW-1133">Transmembrane helix</keyword>
<feature type="transmembrane region" description="Helical" evidence="3">
    <location>
        <begin position="360"/>
        <end position="379"/>
    </location>
</feature>
<dbReference type="PANTHER" id="PTHR22550:SF5">
    <property type="entry name" value="LEUCINE ZIPPER PROTEIN 4"/>
    <property type="match status" value="1"/>
</dbReference>